<protein>
    <submittedName>
        <fullName evidence="3">Alpha/beta fold hydrolase</fullName>
    </submittedName>
</protein>
<keyword evidence="4" id="KW-1185">Reference proteome</keyword>
<proteinExistence type="predicted"/>
<dbReference type="GO" id="GO:0016787">
    <property type="term" value="F:hydrolase activity"/>
    <property type="evidence" value="ECO:0007669"/>
    <property type="project" value="UniProtKB-KW"/>
</dbReference>
<feature type="domain" description="Serine aminopeptidase S33" evidence="2">
    <location>
        <begin position="74"/>
        <end position="188"/>
    </location>
</feature>
<dbReference type="AlphaFoldDB" id="A0A6I6GYU5"/>
<sequence length="268" mass="30754">MLSTKKVIFRTLKLLLIFYVLICVGLYFFQEKLLFFPDKLDKNHKFSFTQPFDEINIKTKGGSLLNGLLFKADSSKRLVFYLHGNAGSLDSWGDVAKRYTDLHYNVFIFDYPGYGKSEGDIKNKTQLFDDIQIAYDKMKQRFHEDSIVVLGYSIGTGPAAHLAATNHPRLLILQAPYYSLTDMMRHTYPIIPTFLLKYKFKTNEYLKTCEMPVAIFHGDQDEVIYYGSSLKLKSEMKTGDTLITLKGQGHNSMTDNTEYIAAIQTLLK</sequence>
<dbReference type="SUPFAM" id="SSF53474">
    <property type="entry name" value="alpha/beta-Hydrolases"/>
    <property type="match status" value="1"/>
</dbReference>
<dbReference type="PANTHER" id="PTHR12277">
    <property type="entry name" value="ALPHA/BETA HYDROLASE DOMAIN-CONTAINING PROTEIN"/>
    <property type="match status" value="1"/>
</dbReference>
<dbReference type="InterPro" id="IPR029058">
    <property type="entry name" value="AB_hydrolase_fold"/>
</dbReference>
<evidence type="ECO:0000256" key="1">
    <source>
        <dbReference type="SAM" id="Phobius"/>
    </source>
</evidence>
<dbReference type="PANTHER" id="PTHR12277:SF81">
    <property type="entry name" value="PROTEIN ABHD13"/>
    <property type="match status" value="1"/>
</dbReference>
<dbReference type="InterPro" id="IPR022742">
    <property type="entry name" value="Hydrolase_4"/>
</dbReference>
<keyword evidence="1" id="KW-1133">Transmembrane helix</keyword>
<evidence type="ECO:0000313" key="3">
    <source>
        <dbReference type="EMBL" id="QGW27701.1"/>
    </source>
</evidence>
<accession>A0A6I6GYU5</accession>
<feature type="transmembrane region" description="Helical" evidence="1">
    <location>
        <begin position="12"/>
        <end position="29"/>
    </location>
</feature>
<gene>
    <name evidence="3" type="ORF">GLV81_06005</name>
</gene>
<dbReference type="EMBL" id="CP046566">
    <property type="protein sequence ID" value="QGW27701.1"/>
    <property type="molecule type" value="Genomic_DNA"/>
</dbReference>
<dbReference type="RefSeq" id="WP_157477712.1">
    <property type="nucleotide sequence ID" value="NZ_CP046566.1"/>
</dbReference>
<dbReference type="Pfam" id="PF12146">
    <property type="entry name" value="Hydrolase_4"/>
    <property type="match status" value="1"/>
</dbReference>
<dbReference type="KEGG" id="fls:GLV81_06005"/>
<keyword evidence="1" id="KW-0472">Membrane</keyword>
<dbReference type="Gene3D" id="3.40.50.1820">
    <property type="entry name" value="alpha/beta hydrolase"/>
    <property type="match status" value="1"/>
</dbReference>
<reference evidence="3 4" key="1">
    <citation type="submission" date="2019-11" db="EMBL/GenBank/DDBJ databases">
        <authorList>
            <person name="Im W.T."/>
        </authorList>
    </citation>
    <scope>NUCLEOTIDE SEQUENCE [LARGE SCALE GENOMIC DNA]</scope>
    <source>
        <strain evidence="3 4">SB-02</strain>
    </source>
</reference>
<organism evidence="3 4">
    <name type="scientific">Phnomibacter ginsenosidimutans</name>
    <dbReference type="NCBI Taxonomy" id="2676868"/>
    <lineage>
        <taxon>Bacteria</taxon>
        <taxon>Pseudomonadati</taxon>
        <taxon>Bacteroidota</taxon>
        <taxon>Chitinophagia</taxon>
        <taxon>Chitinophagales</taxon>
        <taxon>Chitinophagaceae</taxon>
        <taxon>Phnomibacter</taxon>
    </lineage>
</organism>
<keyword evidence="3" id="KW-0378">Hydrolase</keyword>
<name>A0A6I6GYU5_9BACT</name>
<evidence type="ECO:0000313" key="4">
    <source>
        <dbReference type="Proteomes" id="UP000426027"/>
    </source>
</evidence>
<evidence type="ECO:0000259" key="2">
    <source>
        <dbReference type="Pfam" id="PF12146"/>
    </source>
</evidence>
<keyword evidence="1" id="KW-0812">Transmembrane</keyword>
<dbReference type="Proteomes" id="UP000426027">
    <property type="component" value="Chromosome"/>
</dbReference>